<dbReference type="Proteomes" id="UP001154259">
    <property type="component" value="Unassembled WGS sequence"/>
</dbReference>
<comment type="caution">
    <text evidence="2">The sequence shown here is derived from an EMBL/GenBank/DDBJ whole genome shotgun (WGS) entry which is preliminary data.</text>
</comment>
<evidence type="ECO:0000313" key="2">
    <source>
        <dbReference type="EMBL" id="CAI3959980.1"/>
    </source>
</evidence>
<dbReference type="PANTHER" id="PTHR13696:SF96">
    <property type="entry name" value="COBQ_COBB_MIND_PARA NUCLEOTIDE BINDING DOMAIN-CONTAINING PROTEIN"/>
    <property type="match status" value="1"/>
</dbReference>
<dbReference type="InterPro" id="IPR027417">
    <property type="entry name" value="P-loop_NTPase"/>
</dbReference>
<sequence>MTLVTACIYCIKVLTLALKRQWGAILIIGVVSQKGGVCKSTIVRLLSREYSDNDWNVKIADMDSKQGTCTRWNMTRNDSKIEPVVKTEQYRSVKDAIGDYQKNNIDLMIFDGAPSSSTLTLQIARESNLVILPTGISVDDLEPTVKLAHELIKHNIERNHIIIVFCRVGDSTVELSEAKQYIEQSGFKVIKAVLPDRVAYRRAQDIGKSVSETNYKTLNQKASNIVQELVNLINKLK</sequence>
<evidence type="ECO:0000313" key="4">
    <source>
        <dbReference type="Proteomes" id="UP001154255"/>
    </source>
</evidence>
<dbReference type="EMBL" id="CAMXCS010000016">
    <property type="protein sequence ID" value="CAI3961670.1"/>
    <property type="molecule type" value="Genomic_DNA"/>
</dbReference>
<reference evidence="2" key="1">
    <citation type="submission" date="2022-10" db="EMBL/GenBank/DDBJ databases">
        <authorList>
            <person name="Botero Cardona J."/>
        </authorList>
    </citation>
    <scope>NUCLEOTIDE SEQUENCE</scope>
    <source>
        <strain evidence="2">LMG 31819</strain>
        <strain evidence="3">R-53529</strain>
    </source>
</reference>
<keyword evidence="5" id="KW-1185">Reference proteome</keyword>
<dbReference type="InterPro" id="IPR002586">
    <property type="entry name" value="CobQ/CobB/MinD/ParA_Nub-bd_dom"/>
</dbReference>
<dbReference type="RefSeq" id="WP_271790784.1">
    <property type="nucleotide sequence ID" value="NZ_CAMXCM010000016.1"/>
</dbReference>
<dbReference type="PIRSF" id="PIRSF009320">
    <property type="entry name" value="Nuc_binding_HP_1000"/>
    <property type="match status" value="1"/>
</dbReference>
<dbReference type="SUPFAM" id="SSF52540">
    <property type="entry name" value="P-loop containing nucleoside triphosphate hydrolases"/>
    <property type="match status" value="1"/>
</dbReference>
<evidence type="ECO:0000259" key="1">
    <source>
        <dbReference type="Pfam" id="PF01656"/>
    </source>
</evidence>
<dbReference type="CDD" id="cd02042">
    <property type="entry name" value="ParAB_family"/>
    <property type="match status" value="1"/>
</dbReference>
<dbReference type="EMBL" id="CAMXCM010000016">
    <property type="protein sequence ID" value="CAI3959980.1"/>
    <property type="molecule type" value="Genomic_DNA"/>
</dbReference>
<dbReference type="AlphaFoldDB" id="A0A9W4XAT0"/>
<protein>
    <submittedName>
        <fullName evidence="2 3">ParA-like ATPase involved in chromosome/plasmid partitioning or cellulose biosynthesis protein BcsQ (ParA)</fullName>
    </submittedName>
</protein>
<accession>A0A9W4XAT0</accession>
<name>A0A9W4XAT0_9PROT</name>
<proteinExistence type="predicted"/>
<dbReference type="Pfam" id="PF01656">
    <property type="entry name" value="CbiA"/>
    <property type="match status" value="1"/>
</dbReference>
<dbReference type="Proteomes" id="UP001154255">
    <property type="component" value="Unassembled WGS sequence"/>
</dbReference>
<gene>
    <name evidence="3" type="ORF">R53529_LOCUS2374</name>
    <name evidence="2" type="ORF">R53530_LOCUS2374</name>
</gene>
<dbReference type="InterPro" id="IPR050678">
    <property type="entry name" value="DNA_Partitioning_ATPase"/>
</dbReference>
<feature type="domain" description="CobQ/CobB/MinD/ParA nucleotide binding" evidence="1">
    <location>
        <begin position="28"/>
        <end position="208"/>
    </location>
</feature>
<evidence type="ECO:0000313" key="5">
    <source>
        <dbReference type="Proteomes" id="UP001154259"/>
    </source>
</evidence>
<dbReference type="PANTHER" id="PTHR13696">
    <property type="entry name" value="P-LOOP CONTAINING NUCLEOSIDE TRIPHOSPHATE HYDROLASE"/>
    <property type="match status" value="1"/>
</dbReference>
<evidence type="ECO:0000313" key="3">
    <source>
        <dbReference type="EMBL" id="CAI3961670.1"/>
    </source>
</evidence>
<dbReference type="Gene3D" id="3.40.50.300">
    <property type="entry name" value="P-loop containing nucleotide triphosphate hydrolases"/>
    <property type="match status" value="1"/>
</dbReference>
<organism evidence="2 4">
    <name type="scientific">Commensalibacter communis</name>
    <dbReference type="NCBI Taxonomy" id="2972786"/>
    <lineage>
        <taxon>Bacteria</taxon>
        <taxon>Pseudomonadati</taxon>
        <taxon>Pseudomonadota</taxon>
        <taxon>Alphaproteobacteria</taxon>
        <taxon>Acetobacterales</taxon>
        <taxon>Acetobacteraceae</taxon>
    </lineage>
</organism>